<keyword evidence="9 10" id="KW-0998">Cell outer membrane</keyword>
<evidence type="ECO:0000256" key="5">
    <source>
        <dbReference type="ARBA" id="ARBA00022729"/>
    </source>
</evidence>
<dbReference type="PROSITE" id="PS52016">
    <property type="entry name" value="TONB_DEPENDENT_REC_3"/>
    <property type="match status" value="1"/>
</dbReference>
<dbReference type="Pfam" id="PF00593">
    <property type="entry name" value="TonB_dep_Rec_b-barrel"/>
    <property type="match status" value="1"/>
</dbReference>
<dbReference type="Gene3D" id="2.170.130.10">
    <property type="entry name" value="TonB-dependent receptor, plug domain"/>
    <property type="match status" value="1"/>
</dbReference>
<evidence type="ECO:0000256" key="3">
    <source>
        <dbReference type="ARBA" id="ARBA00022452"/>
    </source>
</evidence>
<comment type="similarity">
    <text evidence="10 11">Belongs to the TonB-dependent receptor family.</text>
</comment>
<evidence type="ECO:0000313" key="15">
    <source>
        <dbReference type="EMBL" id="MBI3015796.1"/>
    </source>
</evidence>
<sequence>MKRLLRIAALSLLVGVANPGFSAQRDPAGEGVEEVVVSATRLPDAGFDVQRLPAHVTILTEKEIKASGAKTLQEVLQNQPGIVVFDQVGNSFQPTVDLRGFNAQPVPSISVFVDGVRVNQPDFNQTNFDLVPLEDVERIEILPGAAAPFGKNALSGVINIITKRGGAKPQITLETLQGGFDRERYRLQAGGPFQKWDYFFGVARDSERGFREESGGKVRRFQGKVGFRPQSQTDLSLSFTHVNDRLSQAGSLPESVLSIDRTRNFTPGDFQDNRLNTVVLNGRRKLPLDLSLSVNAYFRHLATESVVFGQTSTTRDETNIESRGGTLQLTQDTRWGGRRNVLTLGAEYNHHDIGNLGSSITGFPFLNRRATRQNANGFYLQDSFDVSSKVTITGAFRYDLDRLNFTDRITAANSGDKKFRRLSPRAGVVYNPVPALGFYYTYSEGFRTPTQDELFALGAFTSNPDLKPVKSKNHEVGIRTRLAGWGEGTLAFFQSDVRDEIFFVFTDPVEFTGLNQNIDKSRRRGIEVSLKVHPVEQMDGFLNYTFTEATFETDVTVSGPAPTFSQTVRKGDFFPLVPRHRLGGGVNYRPAAGWNVGLTGSYVGSQYLLNDEANHHDRLNPYWVFNSKLAYERKVPGGTMTASLAVENLLNKKYETSGIIATNNRTGQVEPFLVPASGVAAFAGVSYRFEGL</sequence>
<keyword evidence="2 10" id="KW-0813">Transport</keyword>
<evidence type="ECO:0000256" key="9">
    <source>
        <dbReference type="ARBA" id="ARBA00023237"/>
    </source>
</evidence>
<dbReference type="CDD" id="cd01347">
    <property type="entry name" value="ligand_gated_channel"/>
    <property type="match status" value="1"/>
</dbReference>
<evidence type="ECO:0000256" key="12">
    <source>
        <dbReference type="SAM" id="SignalP"/>
    </source>
</evidence>
<keyword evidence="4 10" id="KW-0812">Transmembrane</keyword>
<accession>A0A932GRG1</accession>
<dbReference type="InterPro" id="IPR036942">
    <property type="entry name" value="Beta-barrel_TonB_sf"/>
</dbReference>
<feature type="chain" id="PRO_5037734374" evidence="12">
    <location>
        <begin position="23"/>
        <end position="692"/>
    </location>
</feature>
<keyword evidence="5 12" id="KW-0732">Signal</keyword>
<keyword evidence="8 15" id="KW-0675">Receptor</keyword>
<evidence type="ECO:0000259" key="14">
    <source>
        <dbReference type="Pfam" id="PF07715"/>
    </source>
</evidence>
<dbReference type="AlphaFoldDB" id="A0A932GRG1"/>
<evidence type="ECO:0000256" key="6">
    <source>
        <dbReference type="ARBA" id="ARBA00023077"/>
    </source>
</evidence>
<feature type="signal peptide" evidence="12">
    <location>
        <begin position="1"/>
        <end position="22"/>
    </location>
</feature>
<evidence type="ECO:0000259" key="13">
    <source>
        <dbReference type="Pfam" id="PF00593"/>
    </source>
</evidence>
<comment type="caution">
    <text evidence="15">The sequence shown here is derived from an EMBL/GenBank/DDBJ whole genome shotgun (WGS) entry which is preliminary data.</text>
</comment>
<evidence type="ECO:0000256" key="4">
    <source>
        <dbReference type="ARBA" id="ARBA00022692"/>
    </source>
</evidence>
<evidence type="ECO:0000256" key="10">
    <source>
        <dbReference type="PROSITE-ProRule" id="PRU01360"/>
    </source>
</evidence>
<dbReference type="Gene3D" id="2.40.170.20">
    <property type="entry name" value="TonB-dependent receptor, beta-barrel domain"/>
    <property type="match status" value="1"/>
</dbReference>
<evidence type="ECO:0000256" key="8">
    <source>
        <dbReference type="ARBA" id="ARBA00023170"/>
    </source>
</evidence>
<dbReference type="PANTHER" id="PTHR30069:SF29">
    <property type="entry name" value="HEMOGLOBIN AND HEMOGLOBIN-HAPTOGLOBIN-BINDING PROTEIN 1-RELATED"/>
    <property type="match status" value="1"/>
</dbReference>
<dbReference type="PANTHER" id="PTHR30069">
    <property type="entry name" value="TONB-DEPENDENT OUTER MEMBRANE RECEPTOR"/>
    <property type="match status" value="1"/>
</dbReference>
<protein>
    <submittedName>
        <fullName evidence="15">TonB-dependent receptor</fullName>
    </submittedName>
</protein>
<dbReference type="Pfam" id="PF07715">
    <property type="entry name" value="Plug"/>
    <property type="match status" value="1"/>
</dbReference>
<evidence type="ECO:0000313" key="16">
    <source>
        <dbReference type="Proteomes" id="UP000741360"/>
    </source>
</evidence>
<dbReference type="InterPro" id="IPR012910">
    <property type="entry name" value="Plug_dom"/>
</dbReference>
<dbReference type="GO" id="GO:0009279">
    <property type="term" value="C:cell outer membrane"/>
    <property type="evidence" value="ECO:0007669"/>
    <property type="project" value="UniProtKB-SubCell"/>
</dbReference>
<name>A0A932GRG1_UNCTE</name>
<evidence type="ECO:0000256" key="2">
    <source>
        <dbReference type="ARBA" id="ARBA00022448"/>
    </source>
</evidence>
<keyword evidence="7 10" id="KW-0472">Membrane</keyword>
<organism evidence="15 16">
    <name type="scientific">Tectimicrobiota bacterium</name>
    <dbReference type="NCBI Taxonomy" id="2528274"/>
    <lineage>
        <taxon>Bacteria</taxon>
        <taxon>Pseudomonadati</taxon>
        <taxon>Nitrospinota/Tectimicrobiota group</taxon>
        <taxon>Candidatus Tectimicrobiota</taxon>
    </lineage>
</organism>
<dbReference type="Proteomes" id="UP000741360">
    <property type="component" value="Unassembled WGS sequence"/>
</dbReference>
<dbReference type="InterPro" id="IPR000531">
    <property type="entry name" value="Beta-barrel_TonB"/>
</dbReference>
<gene>
    <name evidence="15" type="ORF">HYY65_12245</name>
</gene>
<feature type="domain" description="TonB-dependent receptor-like beta-barrel" evidence="13">
    <location>
        <begin position="230"/>
        <end position="649"/>
    </location>
</feature>
<evidence type="ECO:0000256" key="1">
    <source>
        <dbReference type="ARBA" id="ARBA00004571"/>
    </source>
</evidence>
<dbReference type="InterPro" id="IPR039426">
    <property type="entry name" value="TonB-dep_rcpt-like"/>
</dbReference>
<feature type="domain" description="TonB-dependent receptor plug" evidence="14">
    <location>
        <begin position="49"/>
        <end position="157"/>
    </location>
</feature>
<dbReference type="EMBL" id="JACPSX010000236">
    <property type="protein sequence ID" value="MBI3015796.1"/>
    <property type="molecule type" value="Genomic_DNA"/>
</dbReference>
<dbReference type="GO" id="GO:0015344">
    <property type="term" value="F:siderophore uptake transmembrane transporter activity"/>
    <property type="evidence" value="ECO:0007669"/>
    <property type="project" value="TreeGrafter"/>
</dbReference>
<proteinExistence type="inferred from homology"/>
<keyword evidence="6 11" id="KW-0798">TonB box</keyword>
<reference evidence="15" key="1">
    <citation type="submission" date="2020-07" db="EMBL/GenBank/DDBJ databases">
        <title>Huge and variable diversity of episymbiotic CPR bacteria and DPANN archaea in groundwater ecosystems.</title>
        <authorList>
            <person name="He C.Y."/>
            <person name="Keren R."/>
            <person name="Whittaker M."/>
            <person name="Farag I.F."/>
            <person name="Doudna J."/>
            <person name="Cate J.H.D."/>
            <person name="Banfield J.F."/>
        </authorList>
    </citation>
    <scope>NUCLEOTIDE SEQUENCE</scope>
    <source>
        <strain evidence="15">NC_groundwater_717_Ag_S-0.2um_59_8</strain>
    </source>
</reference>
<keyword evidence="3 10" id="KW-1134">Transmembrane beta strand</keyword>
<evidence type="ECO:0000256" key="7">
    <source>
        <dbReference type="ARBA" id="ARBA00023136"/>
    </source>
</evidence>
<dbReference type="InterPro" id="IPR037066">
    <property type="entry name" value="Plug_dom_sf"/>
</dbReference>
<comment type="subcellular location">
    <subcellularLocation>
        <location evidence="1 10">Cell outer membrane</location>
        <topology evidence="1 10">Multi-pass membrane protein</topology>
    </subcellularLocation>
</comment>
<dbReference type="GO" id="GO:0044718">
    <property type="term" value="P:siderophore transmembrane transport"/>
    <property type="evidence" value="ECO:0007669"/>
    <property type="project" value="TreeGrafter"/>
</dbReference>
<evidence type="ECO:0000256" key="11">
    <source>
        <dbReference type="RuleBase" id="RU003357"/>
    </source>
</evidence>
<dbReference type="SUPFAM" id="SSF56935">
    <property type="entry name" value="Porins"/>
    <property type="match status" value="1"/>
</dbReference>